<dbReference type="Gene3D" id="3.40.50.150">
    <property type="entry name" value="Vaccinia Virus protein VP39"/>
    <property type="match status" value="1"/>
</dbReference>
<dbReference type="SUPFAM" id="SSF48452">
    <property type="entry name" value="TPR-like"/>
    <property type="match status" value="1"/>
</dbReference>
<dbReference type="InterPro" id="IPR011990">
    <property type="entry name" value="TPR-like_helical_dom_sf"/>
</dbReference>
<evidence type="ECO:0000256" key="2">
    <source>
        <dbReference type="ARBA" id="ARBA00022679"/>
    </source>
</evidence>
<keyword evidence="4" id="KW-0802">TPR repeat</keyword>
<dbReference type="PROSITE" id="PS50123">
    <property type="entry name" value="CHER"/>
    <property type="match status" value="1"/>
</dbReference>
<dbReference type="SMART" id="SM00138">
    <property type="entry name" value="MeTrc"/>
    <property type="match status" value="1"/>
</dbReference>
<evidence type="ECO:0000256" key="1">
    <source>
        <dbReference type="ARBA" id="ARBA00022603"/>
    </source>
</evidence>
<dbReference type="KEGG" id="dli:dnl_63700"/>
<dbReference type="InterPro" id="IPR019734">
    <property type="entry name" value="TPR_rpt"/>
</dbReference>
<keyword evidence="7" id="KW-1185">Reference proteome</keyword>
<dbReference type="PROSITE" id="PS50005">
    <property type="entry name" value="TPR"/>
    <property type="match status" value="1"/>
</dbReference>
<dbReference type="RefSeq" id="WP_207689722.1">
    <property type="nucleotide sequence ID" value="NZ_CP061799.1"/>
</dbReference>
<keyword evidence="1 6" id="KW-0489">Methyltransferase</keyword>
<dbReference type="InterPro" id="IPR029063">
    <property type="entry name" value="SAM-dependent_MTases_sf"/>
</dbReference>
<dbReference type="GO" id="GO:0032259">
    <property type="term" value="P:methylation"/>
    <property type="evidence" value="ECO:0007669"/>
    <property type="project" value="UniProtKB-KW"/>
</dbReference>
<dbReference type="PRINTS" id="PR00996">
    <property type="entry name" value="CHERMTFRASE"/>
</dbReference>
<keyword evidence="3" id="KW-0949">S-adenosyl-L-methionine</keyword>
<evidence type="ECO:0000259" key="5">
    <source>
        <dbReference type="PROSITE" id="PS50123"/>
    </source>
</evidence>
<gene>
    <name evidence="6" type="ORF">dnl_63700</name>
</gene>
<dbReference type="InterPro" id="IPR000780">
    <property type="entry name" value="CheR_MeTrfase"/>
</dbReference>
<feature type="domain" description="CheR-type methyltransferase" evidence="5">
    <location>
        <begin position="1"/>
        <end position="238"/>
    </location>
</feature>
<dbReference type="GO" id="GO:0008757">
    <property type="term" value="F:S-adenosylmethionine-dependent methyltransferase activity"/>
    <property type="evidence" value="ECO:0007669"/>
    <property type="project" value="InterPro"/>
</dbReference>
<accession>A0A975BE09</accession>
<reference evidence="6" key="1">
    <citation type="journal article" date="2021" name="Microb. Physiol.">
        <title>Proteogenomic Insights into the Physiology of Marine, Sulfate-Reducing, Filamentous Desulfonema limicola and Desulfonema magnum.</title>
        <authorList>
            <person name="Schnaars V."/>
            <person name="Wohlbrand L."/>
            <person name="Scheve S."/>
            <person name="Hinrichs C."/>
            <person name="Reinhardt R."/>
            <person name="Rabus R."/>
        </authorList>
    </citation>
    <scope>NUCLEOTIDE SEQUENCE</scope>
    <source>
        <strain evidence="6">5ac10</strain>
    </source>
</reference>
<dbReference type="EMBL" id="CP061799">
    <property type="protein sequence ID" value="QTA83944.1"/>
    <property type="molecule type" value="Genomic_DNA"/>
</dbReference>
<dbReference type="PANTHER" id="PTHR24422">
    <property type="entry name" value="CHEMOTAXIS PROTEIN METHYLTRANSFERASE"/>
    <property type="match status" value="1"/>
</dbReference>
<sequence length="423" mass="48704">MSKKIIQTLLEKITGLSDKAIVPSLMEKTFQNRMSAVNIKDTDEYAIYLSTHQEEIDELIELLAITETWFFRNEASFEFLKNHVQSLADITNDNKKLRILSIPCSTGEEPYSIVMTLLNMGIKNFHLDAVDISERVIRRAGTGIYLQGAFRGNMIENHRHFFKKHNDYYKVLTSVKSNVHFRKGNILDEKLLKNSPAYDIIFCRNLLIYFSDPAKHQALKNIDQALGSKGILFLGHAEHEALRNSGFEWIAPPRAFVCRRKTISKIPADTYKNINMDKKLNLNNNSPPDIPARSQVQAKPRLIDNLSKPLKNIPLVQKEKNLLKTAILLADRGSLDEAFKKCNEYLNKNPADVHAHFLMGMIYQSVENYQESEKFLNKTIYLAPDHCDAMEQLALIAEHRGESAKSKQLRQRIRRILERKEKH</sequence>
<evidence type="ECO:0000256" key="4">
    <source>
        <dbReference type="PROSITE-ProRule" id="PRU00339"/>
    </source>
</evidence>
<protein>
    <submittedName>
        <fullName evidence="6">MCP methyltransferase, CheR-like</fullName>
    </submittedName>
</protein>
<dbReference type="InterPro" id="IPR022642">
    <property type="entry name" value="CheR_C"/>
</dbReference>
<dbReference type="Proteomes" id="UP000663720">
    <property type="component" value="Chromosome"/>
</dbReference>
<dbReference type="PANTHER" id="PTHR24422:SF19">
    <property type="entry name" value="CHEMOTAXIS PROTEIN METHYLTRANSFERASE"/>
    <property type="match status" value="1"/>
</dbReference>
<dbReference type="InterPro" id="IPR050903">
    <property type="entry name" value="Bact_Chemotaxis_MeTrfase"/>
</dbReference>
<dbReference type="SUPFAM" id="SSF53335">
    <property type="entry name" value="S-adenosyl-L-methionine-dependent methyltransferases"/>
    <property type="match status" value="1"/>
</dbReference>
<organism evidence="6 7">
    <name type="scientific">Desulfonema limicola</name>
    <dbReference type="NCBI Taxonomy" id="45656"/>
    <lineage>
        <taxon>Bacteria</taxon>
        <taxon>Pseudomonadati</taxon>
        <taxon>Thermodesulfobacteriota</taxon>
        <taxon>Desulfobacteria</taxon>
        <taxon>Desulfobacterales</taxon>
        <taxon>Desulfococcaceae</taxon>
        <taxon>Desulfonema</taxon>
    </lineage>
</organism>
<dbReference type="AlphaFoldDB" id="A0A975BE09"/>
<proteinExistence type="predicted"/>
<name>A0A975BE09_9BACT</name>
<dbReference type="Gene3D" id="1.25.40.10">
    <property type="entry name" value="Tetratricopeptide repeat domain"/>
    <property type="match status" value="1"/>
</dbReference>
<evidence type="ECO:0000313" key="7">
    <source>
        <dbReference type="Proteomes" id="UP000663720"/>
    </source>
</evidence>
<evidence type="ECO:0000313" key="6">
    <source>
        <dbReference type="EMBL" id="QTA83944.1"/>
    </source>
</evidence>
<keyword evidence="2" id="KW-0808">Transferase</keyword>
<dbReference type="Pfam" id="PF01739">
    <property type="entry name" value="CheR"/>
    <property type="match status" value="1"/>
</dbReference>
<evidence type="ECO:0000256" key="3">
    <source>
        <dbReference type="ARBA" id="ARBA00022691"/>
    </source>
</evidence>
<feature type="repeat" description="TPR" evidence="4">
    <location>
        <begin position="353"/>
        <end position="386"/>
    </location>
</feature>